<reference evidence="4" key="1">
    <citation type="submission" date="2022-08" db="UniProtKB">
        <authorList>
            <consortium name="EnsemblMetazoa"/>
        </authorList>
    </citation>
    <scope>IDENTIFICATION</scope>
    <source>
        <strain evidence="4">05x7-T-G4-1.051#20</strain>
    </source>
</reference>
<dbReference type="GO" id="GO:0008146">
    <property type="term" value="F:sulfotransferase activity"/>
    <property type="evidence" value="ECO:0007669"/>
    <property type="project" value="InterPro"/>
</dbReference>
<evidence type="ECO:0000259" key="3">
    <source>
        <dbReference type="Pfam" id="PF00685"/>
    </source>
</evidence>
<organism evidence="4 5">
    <name type="scientific">Magallana gigas</name>
    <name type="common">Pacific oyster</name>
    <name type="synonym">Crassostrea gigas</name>
    <dbReference type="NCBI Taxonomy" id="29159"/>
    <lineage>
        <taxon>Eukaryota</taxon>
        <taxon>Metazoa</taxon>
        <taxon>Spiralia</taxon>
        <taxon>Lophotrochozoa</taxon>
        <taxon>Mollusca</taxon>
        <taxon>Bivalvia</taxon>
        <taxon>Autobranchia</taxon>
        <taxon>Pteriomorphia</taxon>
        <taxon>Ostreida</taxon>
        <taxon>Ostreoidea</taxon>
        <taxon>Ostreidae</taxon>
        <taxon>Magallana</taxon>
    </lineage>
</organism>
<proteinExistence type="inferred from homology"/>
<evidence type="ECO:0000256" key="2">
    <source>
        <dbReference type="ARBA" id="ARBA00022679"/>
    </source>
</evidence>
<comment type="similarity">
    <text evidence="1">Belongs to the sulfotransferase 1 family.</text>
</comment>
<protein>
    <recommendedName>
        <fullName evidence="3">Sulfotransferase domain-containing protein</fullName>
    </recommendedName>
</protein>
<keyword evidence="5" id="KW-1185">Reference proteome</keyword>
<dbReference type="PANTHER" id="PTHR11783">
    <property type="entry name" value="SULFOTRANSFERASE SULT"/>
    <property type="match status" value="1"/>
</dbReference>
<dbReference type="EnsemblMetazoa" id="G34524.5">
    <property type="protein sequence ID" value="G34524.5:cds"/>
    <property type="gene ID" value="G34524"/>
</dbReference>
<evidence type="ECO:0000313" key="4">
    <source>
        <dbReference type="EnsemblMetazoa" id="G34524.5:cds"/>
    </source>
</evidence>
<dbReference type="Gene3D" id="3.40.50.300">
    <property type="entry name" value="P-loop containing nucleotide triphosphate hydrolases"/>
    <property type="match status" value="1"/>
</dbReference>
<accession>A0A8W8MTJ1</accession>
<feature type="domain" description="Sulfotransferase" evidence="3">
    <location>
        <begin position="52"/>
        <end position="178"/>
    </location>
</feature>
<dbReference type="SUPFAM" id="SSF52540">
    <property type="entry name" value="P-loop containing nucleoside triphosphate hydrolases"/>
    <property type="match status" value="1"/>
</dbReference>
<evidence type="ECO:0000313" key="5">
    <source>
        <dbReference type="Proteomes" id="UP000005408"/>
    </source>
</evidence>
<sequence>MTERDLKDPTGKVVFRAVEYDGTRFPAIIFGNIANQLRELNGMTFKESDVFVVAYPKSVHRGSWIDYVKEWTDFKEENVEYPLLNICYENMKKDLRGHVKIIADFLEVKPSEELMDKIAHKCEFQTMSAFKHNNIPDSMCRITEVRDKHIMYRKGEVGDWKNWLTVAQSEALDERIQARNLPLEIHYS</sequence>
<dbReference type="AlphaFoldDB" id="A0A8W8MTJ1"/>
<name>A0A8W8MTJ1_MAGGI</name>
<keyword evidence="2" id="KW-0808">Transferase</keyword>
<evidence type="ECO:0000256" key="1">
    <source>
        <dbReference type="ARBA" id="ARBA00005771"/>
    </source>
</evidence>
<dbReference type="InterPro" id="IPR000863">
    <property type="entry name" value="Sulfotransferase_dom"/>
</dbReference>
<dbReference type="InterPro" id="IPR027417">
    <property type="entry name" value="P-loop_NTPase"/>
</dbReference>
<dbReference type="Pfam" id="PF00685">
    <property type="entry name" value="Sulfotransfer_1"/>
    <property type="match status" value="1"/>
</dbReference>
<dbReference type="Proteomes" id="UP000005408">
    <property type="component" value="Unassembled WGS sequence"/>
</dbReference>